<dbReference type="SUPFAM" id="SSF56112">
    <property type="entry name" value="Protein kinase-like (PK-like)"/>
    <property type="match status" value="1"/>
</dbReference>
<dbReference type="InterPro" id="IPR011009">
    <property type="entry name" value="Kinase-like_dom_sf"/>
</dbReference>
<sequence length="331" mass="36398">MDQEAPSAHWTTTAHRDEVWDWCSEALGPVFGRITGMQQTKLRPWSSIWRVETVETGFYFKVNCPAQAFEAGVVAELGALAPDQVVPVVALDRVTGFLLTPDQGPVLAESGGDDLDVWCRVAREGALLQRAVLPGIGRLEAAGLTRLVPADAEEYLTDLIDRWARLDSADPRHLAVDDAARLSRLLPELRRWVDRVSELGLPITLNHNDLHEHNVFDVDGRLRFFDFGDALLTEPLQVLLIPLNLLRDRLDCGPDDPRLVDVAGAALEVWSDLAPLADLRAALPAALQLGRLGRCESWARVTAQMSPSELGQYGDAAAAWLLSLLEDPPLC</sequence>
<dbReference type="EMBL" id="CZKA01000007">
    <property type="protein sequence ID" value="CUR54389.1"/>
    <property type="molecule type" value="Genomic_DNA"/>
</dbReference>
<gene>
    <name evidence="1" type="ORF">NOCA2150131</name>
</gene>
<name>A0A2P2BXC0_9ZZZZ</name>
<dbReference type="AlphaFoldDB" id="A0A2P2BXC0"/>
<evidence type="ECO:0000313" key="1">
    <source>
        <dbReference type="EMBL" id="CUR54389.1"/>
    </source>
</evidence>
<organism evidence="1">
    <name type="scientific">metagenome</name>
    <dbReference type="NCBI Taxonomy" id="256318"/>
    <lineage>
        <taxon>unclassified sequences</taxon>
        <taxon>metagenomes</taxon>
    </lineage>
</organism>
<accession>A0A2P2BXC0</accession>
<reference evidence="1" key="1">
    <citation type="submission" date="2015-08" db="EMBL/GenBank/DDBJ databases">
        <authorList>
            <person name="Babu N.S."/>
            <person name="Beckwith C.J."/>
            <person name="Beseler K.G."/>
            <person name="Brison A."/>
            <person name="Carone J.V."/>
            <person name="Caskin T.P."/>
            <person name="Diamond M."/>
            <person name="Durham M.E."/>
            <person name="Foxe J.M."/>
            <person name="Go M."/>
            <person name="Henderson B.A."/>
            <person name="Jones I.B."/>
            <person name="McGettigan J.A."/>
            <person name="Micheletti S.J."/>
            <person name="Nasrallah M.E."/>
            <person name="Ortiz D."/>
            <person name="Piller C.R."/>
            <person name="Privatt S.R."/>
            <person name="Schneider S.L."/>
            <person name="Sharp S."/>
            <person name="Smith T.C."/>
            <person name="Stanton J.D."/>
            <person name="Ullery H.E."/>
            <person name="Wilson R.J."/>
            <person name="Serrano M.G."/>
            <person name="Buck G."/>
            <person name="Lee V."/>
            <person name="Wang Y."/>
            <person name="Carvalho R."/>
            <person name="Voegtly L."/>
            <person name="Shi R."/>
            <person name="Duckworth R."/>
            <person name="Johnson A."/>
            <person name="Loviza R."/>
            <person name="Walstead R."/>
            <person name="Shah Z."/>
            <person name="Kiflezghi M."/>
            <person name="Wade K."/>
            <person name="Ball S.L."/>
            <person name="Bradley K.W."/>
            <person name="Asai D.J."/>
            <person name="Bowman C.A."/>
            <person name="Russell D.A."/>
            <person name="Pope W.H."/>
            <person name="Jacobs-Sera D."/>
            <person name="Hendrix R.W."/>
            <person name="Hatfull G.F."/>
        </authorList>
    </citation>
    <scope>NUCLEOTIDE SEQUENCE</scope>
</reference>
<protein>
    <submittedName>
        <fullName evidence="1">Uncharacterized protein</fullName>
    </submittedName>
</protein>
<proteinExistence type="predicted"/>